<dbReference type="InterPro" id="IPR036271">
    <property type="entry name" value="Tet_transcr_reg_TetR-rel_C_sf"/>
</dbReference>
<dbReference type="Gene3D" id="1.10.357.10">
    <property type="entry name" value="Tetracycline Repressor, domain 2"/>
    <property type="match status" value="1"/>
</dbReference>
<dbReference type="GO" id="GO:0000976">
    <property type="term" value="F:transcription cis-regulatory region binding"/>
    <property type="evidence" value="ECO:0007669"/>
    <property type="project" value="TreeGrafter"/>
</dbReference>
<evidence type="ECO:0000256" key="2">
    <source>
        <dbReference type="ARBA" id="ARBA00023125"/>
    </source>
</evidence>
<dbReference type="PANTHER" id="PTHR30055">
    <property type="entry name" value="HTH-TYPE TRANSCRIPTIONAL REGULATOR RUTR"/>
    <property type="match status" value="1"/>
</dbReference>
<dbReference type="InterPro" id="IPR001647">
    <property type="entry name" value="HTH_TetR"/>
</dbReference>
<dbReference type="Gene3D" id="1.10.10.60">
    <property type="entry name" value="Homeodomain-like"/>
    <property type="match status" value="1"/>
</dbReference>
<dbReference type="InterPro" id="IPR050109">
    <property type="entry name" value="HTH-type_TetR-like_transc_reg"/>
</dbReference>
<accession>A0A1J5SXV2</accession>
<keyword evidence="3" id="KW-0804">Transcription</keyword>
<organism evidence="5">
    <name type="scientific">mine drainage metagenome</name>
    <dbReference type="NCBI Taxonomy" id="410659"/>
    <lineage>
        <taxon>unclassified sequences</taxon>
        <taxon>metagenomes</taxon>
        <taxon>ecological metagenomes</taxon>
    </lineage>
</organism>
<dbReference type="InterPro" id="IPR009057">
    <property type="entry name" value="Homeodomain-like_sf"/>
</dbReference>
<evidence type="ECO:0000256" key="1">
    <source>
        <dbReference type="ARBA" id="ARBA00023015"/>
    </source>
</evidence>
<evidence type="ECO:0000259" key="4">
    <source>
        <dbReference type="PROSITE" id="PS50977"/>
    </source>
</evidence>
<dbReference type="AlphaFoldDB" id="A0A1J5SXV2"/>
<dbReference type="Pfam" id="PF00440">
    <property type="entry name" value="TetR_N"/>
    <property type="match status" value="1"/>
</dbReference>
<feature type="domain" description="HTH tetR-type" evidence="4">
    <location>
        <begin position="15"/>
        <end position="75"/>
    </location>
</feature>
<dbReference type="PROSITE" id="PS50977">
    <property type="entry name" value="HTH_TETR_2"/>
    <property type="match status" value="1"/>
</dbReference>
<keyword evidence="2" id="KW-0238">DNA-binding</keyword>
<reference evidence="5" key="1">
    <citation type="submission" date="2016-10" db="EMBL/GenBank/DDBJ databases">
        <title>Sequence of Gallionella enrichment culture.</title>
        <authorList>
            <person name="Poehlein A."/>
            <person name="Muehling M."/>
            <person name="Daniel R."/>
        </authorList>
    </citation>
    <scope>NUCLEOTIDE SEQUENCE</scope>
</reference>
<protein>
    <submittedName>
        <fullName evidence="5">Bacterial regulatory protein, tetR family</fullName>
    </submittedName>
</protein>
<dbReference type="EMBL" id="MLJW01000043">
    <property type="protein sequence ID" value="OIR06428.1"/>
    <property type="molecule type" value="Genomic_DNA"/>
</dbReference>
<dbReference type="SUPFAM" id="SSF46689">
    <property type="entry name" value="Homeodomain-like"/>
    <property type="match status" value="1"/>
</dbReference>
<keyword evidence="1" id="KW-0805">Transcription regulation</keyword>
<dbReference type="SUPFAM" id="SSF48498">
    <property type="entry name" value="Tetracyclin repressor-like, C-terminal domain"/>
    <property type="match status" value="1"/>
</dbReference>
<name>A0A1J5SXV2_9ZZZZ</name>
<proteinExistence type="predicted"/>
<dbReference type="GO" id="GO:0003700">
    <property type="term" value="F:DNA-binding transcription factor activity"/>
    <property type="evidence" value="ECO:0007669"/>
    <property type="project" value="TreeGrafter"/>
</dbReference>
<evidence type="ECO:0000313" key="5">
    <source>
        <dbReference type="EMBL" id="OIR06428.1"/>
    </source>
</evidence>
<sequence length="222" mass="24260">MTSPSSSIFDPTADAGPVGRILDAAKRHIFASGLSAFTMDGLAGELGMSKKTIYAHFPGKEAIAMAIIDGLGRFVQGRLEAIVSDRSLNCTEKLVAAINVIGTVLSKVSPAMLADFRRNTPRAYAKLDDMRRRNIPRFFGQLVRDGIAEGAIRPDVDPEFAAEFWFQVIRGLIDPDVLERLQVTPRQALERAVGLYFQGLLTPGGLDQYRLHVETSKRASAI</sequence>
<gene>
    <name evidence="5" type="ORF">GALL_113380</name>
</gene>
<evidence type="ECO:0000256" key="3">
    <source>
        <dbReference type="ARBA" id="ARBA00023163"/>
    </source>
</evidence>
<dbReference type="PRINTS" id="PR00455">
    <property type="entry name" value="HTHTETR"/>
</dbReference>
<comment type="caution">
    <text evidence="5">The sequence shown here is derived from an EMBL/GenBank/DDBJ whole genome shotgun (WGS) entry which is preliminary data.</text>
</comment>
<dbReference type="PANTHER" id="PTHR30055:SF234">
    <property type="entry name" value="HTH-TYPE TRANSCRIPTIONAL REGULATOR BETI"/>
    <property type="match status" value="1"/>
</dbReference>